<dbReference type="EMBL" id="JADKCH010000005">
    <property type="protein sequence ID" value="MBK8572592.1"/>
    <property type="molecule type" value="Genomic_DNA"/>
</dbReference>
<keyword evidence="3" id="KW-0012">Acyltransferase</keyword>
<keyword evidence="3" id="KW-0808">Transferase</keyword>
<dbReference type="InterPro" id="IPR032263">
    <property type="entry name" value="Citrate-bd"/>
</dbReference>
<evidence type="ECO:0000259" key="5">
    <source>
        <dbReference type="Pfam" id="PF08442"/>
    </source>
</evidence>
<evidence type="ECO:0000313" key="8">
    <source>
        <dbReference type="Proteomes" id="UP000709959"/>
    </source>
</evidence>
<dbReference type="GO" id="GO:0042709">
    <property type="term" value="C:succinate-CoA ligase complex"/>
    <property type="evidence" value="ECO:0007669"/>
    <property type="project" value="TreeGrafter"/>
</dbReference>
<dbReference type="GO" id="GO:0005829">
    <property type="term" value="C:cytosol"/>
    <property type="evidence" value="ECO:0007669"/>
    <property type="project" value="TreeGrafter"/>
</dbReference>
<feature type="domain" description="ATP-grasp fold succinyl-CoA synthetase-type" evidence="5">
    <location>
        <begin position="32"/>
        <end position="197"/>
    </location>
</feature>
<organism evidence="7 8">
    <name type="scientific">Candidatus Geothrix odensensis</name>
    <dbReference type="NCBI Taxonomy" id="2954440"/>
    <lineage>
        <taxon>Bacteria</taxon>
        <taxon>Pseudomonadati</taxon>
        <taxon>Acidobacteriota</taxon>
        <taxon>Holophagae</taxon>
        <taxon>Holophagales</taxon>
        <taxon>Holophagaceae</taxon>
        <taxon>Geothrix</taxon>
    </lineage>
</organism>
<comment type="catalytic activity">
    <reaction evidence="4">
        <text>oxaloacetate + acetyl-CoA + ADP + phosphate = citrate + ATP + CoA</text>
        <dbReference type="Rhea" id="RHEA:21160"/>
        <dbReference type="ChEBI" id="CHEBI:16452"/>
        <dbReference type="ChEBI" id="CHEBI:16947"/>
        <dbReference type="ChEBI" id="CHEBI:30616"/>
        <dbReference type="ChEBI" id="CHEBI:43474"/>
        <dbReference type="ChEBI" id="CHEBI:57287"/>
        <dbReference type="ChEBI" id="CHEBI:57288"/>
        <dbReference type="ChEBI" id="CHEBI:456216"/>
        <dbReference type="EC" id="2.3.3.8"/>
    </reaction>
</comment>
<dbReference type="GO" id="GO:0004775">
    <property type="term" value="F:succinate-CoA ligase (ADP-forming) activity"/>
    <property type="evidence" value="ECO:0007669"/>
    <property type="project" value="TreeGrafter"/>
</dbReference>
<evidence type="ECO:0000256" key="3">
    <source>
        <dbReference type="ARBA" id="ARBA00023315"/>
    </source>
</evidence>
<dbReference type="GO" id="GO:0003878">
    <property type="term" value="F:ATP citrate synthase activity"/>
    <property type="evidence" value="ECO:0007669"/>
    <property type="project" value="UniProtKB-EC"/>
</dbReference>
<dbReference type="Gene3D" id="3.30.470.20">
    <property type="entry name" value="ATP-grasp fold, B domain"/>
    <property type="match status" value="1"/>
</dbReference>
<reference evidence="7 8" key="1">
    <citation type="submission" date="2020-10" db="EMBL/GenBank/DDBJ databases">
        <title>Connecting structure to function with the recovery of over 1000 high-quality activated sludge metagenome-assembled genomes encoding full-length rRNA genes using long-read sequencing.</title>
        <authorList>
            <person name="Singleton C.M."/>
            <person name="Petriglieri F."/>
            <person name="Kristensen J.M."/>
            <person name="Kirkegaard R.H."/>
            <person name="Michaelsen T.Y."/>
            <person name="Andersen M.H."/>
            <person name="Karst S.M."/>
            <person name="Dueholm M.S."/>
            <person name="Nielsen P.H."/>
            <person name="Albertsen M."/>
        </authorList>
    </citation>
    <scope>NUCLEOTIDE SEQUENCE [LARGE SCALE GENOMIC DNA]</scope>
    <source>
        <strain evidence="7">OdNE_18-Q3-R46-58_MAXAC.008</strain>
    </source>
</reference>
<evidence type="ECO:0000313" key="7">
    <source>
        <dbReference type="EMBL" id="MBK8572592.1"/>
    </source>
</evidence>
<dbReference type="Gene3D" id="3.40.50.261">
    <property type="entry name" value="Succinyl-CoA synthetase domains"/>
    <property type="match status" value="1"/>
</dbReference>
<dbReference type="GO" id="GO:0006099">
    <property type="term" value="P:tricarboxylic acid cycle"/>
    <property type="evidence" value="ECO:0007669"/>
    <property type="project" value="TreeGrafter"/>
</dbReference>
<proteinExistence type="predicted"/>
<feature type="domain" description="ATP-citrate synthase citrate-binding" evidence="6">
    <location>
        <begin position="241"/>
        <end position="394"/>
    </location>
</feature>
<dbReference type="PANTHER" id="PTHR11815:SF10">
    <property type="entry name" value="SUCCINATE--COA LIGASE [GDP-FORMING] SUBUNIT BETA, MITOCHONDRIAL"/>
    <property type="match status" value="1"/>
</dbReference>
<accession>A0A936F1V5</accession>
<sequence>MQLSGLRHGSRLLQLVEFPTAEFIDGSATNQDIQQFLEKHKKLVVKPAFYGGVGKKGKAGLVRVVSTLQEALQAKRDLFFAQHVYGNKTVTANGVTMEAFVPSDLEVYFSISSSSIHRGPVFTITPWGGVDIEELPAEKKAVVEIDPFIGINAFEITNALTDTGCPEAFISALVQHLPKLWELYDGYGLTTIELNPIRVQRKGNQVLPVACDVKASFDQDNPAWKRIGLPDALFQTETTAFEADINELRTYQGQSDVLEMNPNGSIIPFMFGGGANSAGTETLGEAAIFSSDFGGNPPYEKIYEISRIAFEHWYDKASMLLLIGGKANNTDIYVTFKGVFDALRDHVSKAGWKPLYVVIGRGGPNVVKGMFYAKDILDRLRFPYKVFGHDTSMILTLEYAKKVDEWWRAEGAEAYRKQVETQVRA</sequence>
<evidence type="ECO:0000256" key="4">
    <source>
        <dbReference type="ARBA" id="ARBA00047593"/>
    </source>
</evidence>
<evidence type="ECO:0000259" key="6">
    <source>
        <dbReference type="Pfam" id="PF16114"/>
    </source>
</evidence>
<evidence type="ECO:0000256" key="2">
    <source>
        <dbReference type="ARBA" id="ARBA00022741"/>
    </source>
</evidence>
<dbReference type="InterPro" id="IPR016102">
    <property type="entry name" value="Succinyl-CoA_synth-like"/>
</dbReference>
<evidence type="ECO:0000256" key="1">
    <source>
        <dbReference type="ARBA" id="ARBA00022598"/>
    </source>
</evidence>
<protein>
    <submittedName>
        <fullName evidence="7">Carboxylate--amine ligase</fullName>
    </submittedName>
</protein>
<dbReference type="GO" id="GO:0006104">
    <property type="term" value="P:succinyl-CoA metabolic process"/>
    <property type="evidence" value="ECO:0007669"/>
    <property type="project" value="TreeGrafter"/>
</dbReference>
<comment type="caution">
    <text evidence="7">The sequence shown here is derived from an EMBL/GenBank/DDBJ whole genome shotgun (WGS) entry which is preliminary data.</text>
</comment>
<dbReference type="Proteomes" id="UP000709959">
    <property type="component" value="Unassembled WGS sequence"/>
</dbReference>
<dbReference type="InterPro" id="IPR013815">
    <property type="entry name" value="ATP_grasp_subdomain_1"/>
</dbReference>
<keyword evidence="2" id="KW-0547">Nucleotide-binding</keyword>
<gene>
    <name evidence="7" type="ORF">IPN91_08060</name>
</gene>
<dbReference type="Pfam" id="PF16114">
    <property type="entry name" value="Citrate_bind"/>
    <property type="match status" value="1"/>
</dbReference>
<dbReference type="InterPro" id="IPR013650">
    <property type="entry name" value="ATP-grasp_succ-CoA_synth-type"/>
</dbReference>
<dbReference type="SUPFAM" id="SSF56059">
    <property type="entry name" value="Glutathione synthetase ATP-binding domain-like"/>
    <property type="match status" value="1"/>
</dbReference>
<keyword evidence="1 7" id="KW-0436">Ligase</keyword>
<dbReference type="GO" id="GO:0005524">
    <property type="term" value="F:ATP binding"/>
    <property type="evidence" value="ECO:0007669"/>
    <property type="project" value="InterPro"/>
</dbReference>
<dbReference type="Gene3D" id="3.30.1490.20">
    <property type="entry name" value="ATP-grasp fold, A domain"/>
    <property type="match status" value="1"/>
</dbReference>
<dbReference type="Pfam" id="PF08442">
    <property type="entry name" value="ATP-grasp_2"/>
    <property type="match status" value="1"/>
</dbReference>
<dbReference type="AlphaFoldDB" id="A0A936F1V5"/>
<name>A0A936F1V5_9BACT</name>
<dbReference type="PANTHER" id="PTHR11815">
    <property type="entry name" value="SUCCINYL-COA SYNTHETASE BETA CHAIN"/>
    <property type="match status" value="1"/>
</dbReference>